<dbReference type="SUPFAM" id="SSF47413">
    <property type="entry name" value="lambda repressor-like DNA-binding domains"/>
    <property type="match status" value="1"/>
</dbReference>
<dbReference type="InterPro" id="IPR001387">
    <property type="entry name" value="Cro/C1-type_HTH"/>
</dbReference>
<dbReference type="RefSeq" id="WP_210116920.1">
    <property type="nucleotide sequence ID" value="NZ_CP054257.1"/>
</dbReference>
<proteinExistence type="predicted"/>
<evidence type="ECO:0000313" key="3">
    <source>
        <dbReference type="Proteomes" id="UP000671995"/>
    </source>
</evidence>
<dbReference type="Gene3D" id="1.10.260.40">
    <property type="entry name" value="lambda repressor-like DNA-binding domains"/>
    <property type="match status" value="1"/>
</dbReference>
<evidence type="ECO:0000313" key="2">
    <source>
        <dbReference type="EMBL" id="QTQ12206.1"/>
    </source>
</evidence>
<dbReference type="EMBL" id="CP054257">
    <property type="protein sequence ID" value="QTQ12206.1"/>
    <property type="molecule type" value="Genomic_DNA"/>
</dbReference>
<dbReference type="GO" id="GO:0003677">
    <property type="term" value="F:DNA binding"/>
    <property type="evidence" value="ECO:0007669"/>
    <property type="project" value="InterPro"/>
</dbReference>
<dbReference type="InterPro" id="IPR010982">
    <property type="entry name" value="Lambda_DNA-bd_dom_sf"/>
</dbReference>
<gene>
    <name evidence="2" type="ORF">HRI96_08360</name>
</gene>
<dbReference type="SMART" id="SM00530">
    <property type="entry name" value="HTH_XRE"/>
    <property type="match status" value="1"/>
</dbReference>
<protein>
    <submittedName>
        <fullName evidence="2">Helix-turn-helix transcriptional regulator</fullName>
    </submittedName>
</protein>
<feature type="domain" description="HTH cro/C1-type" evidence="1">
    <location>
        <begin position="60"/>
        <end position="113"/>
    </location>
</feature>
<dbReference type="AlphaFoldDB" id="A0A975F094"/>
<organism evidence="2 3">
    <name type="scientific">Treponema parvum</name>
    <dbReference type="NCBI Taxonomy" id="138851"/>
    <lineage>
        <taxon>Bacteria</taxon>
        <taxon>Pseudomonadati</taxon>
        <taxon>Spirochaetota</taxon>
        <taxon>Spirochaetia</taxon>
        <taxon>Spirochaetales</taxon>
        <taxon>Treponemataceae</taxon>
        <taxon>Treponema</taxon>
    </lineage>
</organism>
<dbReference type="Proteomes" id="UP000671995">
    <property type="component" value="Chromosome"/>
</dbReference>
<sequence length="116" mass="13146">MTTLTNIQFIKNQEGMPEYAIVPFNVFQTLISGSEQAITEEKTIPHEIIKNIAHQGISPVQAWREYLGLTQTYVAEKIGISQAAYCQMEKAKKIRKATKIKIAQALNIDYSQIDIF</sequence>
<name>A0A975F094_9SPIR</name>
<evidence type="ECO:0000259" key="1">
    <source>
        <dbReference type="PROSITE" id="PS50943"/>
    </source>
</evidence>
<dbReference type="CDD" id="cd00093">
    <property type="entry name" value="HTH_XRE"/>
    <property type="match status" value="1"/>
</dbReference>
<accession>A0A975F094</accession>
<reference evidence="2" key="2">
    <citation type="journal article" date="2021" name="Microbiol. Resour. Announc.">
        <title>Complete Genome Sequences of Three Human Oral Treponema parvum Isolates.</title>
        <authorList>
            <person name="Zeng H."/>
            <person name="Watt R.M."/>
        </authorList>
    </citation>
    <scope>NUCLEOTIDE SEQUENCE</scope>
    <source>
        <strain evidence="2">ATCC 700773</strain>
    </source>
</reference>
<reference evidence="2" key="1">
    <citation type="submission" date="2020-05" db="EMBL/GenBank/DDBJ databases">
        <authorList>
            <person name="Zeng H."/>
            <person name="Chan Y.K."/>
            <person name="Watt R.M."/>
        </authorList>
    </citation>
    <scope>NUCLEOTIDE SEQUENCE</scope>
    <source>
        <strain evidence="2">ATCC 700773</strain>
    </source>
</reference>
<dbReference type="PROSITE" id="PS50943">
    <property type="entry name" value="HTH_CROC1"/>
    <property type="match status" value="1"/>
</dbReference>
<dbReference type="Pfam" id="PF01381">
    <property type="entry name" value="HTH_3"/>
    <property type="match status" value="1"/>
</dbReference>